<dbReference type="EMBL" id="CP035758">
    <property type="protein sequence ID" value="QBD83689.1"/>
    <property type="molecule type" value="Genomic_DNA"/>
</dbReference>
<proteinExistence type="predicted"/>
<dbReference type="PROSITE" id="PS51707">
    <property type="entry name" value="CYTH"/>
    <property type="match status" value="1"/>
</dbReference>
<dbReference type="Gene3D" id="2.40.320.10">
    <property type="entry name" value="Hypothetical Protein Pfu-838710-001"/>
    <property type="match status" value="1"/>
</dbReference>
<feature type="domain" description="CYTH" evidence="1">
    <location>
        <begin position="1"/>
        <end position="186"/>
    </location>
</feature>
<dbReference type="InterPro" id="IPR033469">
    <property type="entry name" value="CYTH-like_dom_sf"/>
</dbReference>
<dbReference type="InterPro" id="IPR023577">
    <property type="entry name" value="CYTH_domain"/>
</dbReference>
<dbReference type="SUPFAM" id="SSF55154">
    <property type="entry name" value="CYTH-like phosphatases"/>
    <property type="match status" value="1"/>
</dbReference>
<evidence type="ECO:0000259" key="1">
    <source>
        <dbReference type="PROSITE" id="PS51707"/>
    </source>
</evidence>
<keyword evidence="3" id="KW-1185">Reference proteome</keyword>
<dbReference type="PANTHER" id="PTHR21028">
    <property type="entry name" value="SI:CH211-156B7.4"/>
    <property type="match status" value="1"/>
</dbReference>
<dbReference type="KEGG" id="kbs:EPA93_35600"/>
<dbReference type="OrthoDB" id="160651at2"/>
<sequence>MKCELSSQLLEKVRQKLQGMDFTGVVHNQDIYYDTPTWELLRKAVFLRVRNNSQIEFKFNEDLSQEHGLVNERSFPLHASPTDLKKINALFARFLSTWIPVTAFQTGLKENGLKELVRIDNRRETYTDGRIVLSIDHVEGLGDFLEVETQCQDESDTSLAQAQLQAFVADLNVEHIKVGYVELWLYKHNPEAYKAGRYHLS</sequence>
<dbReference type="AlphaFoldDB" id="A0A4P6K5W4"/>
<organism evidence="2 3">
    <name type="scientific">Ktedonosporobacter rubrisoli</name>
    <dbReference type="NCBI Taxonomy" id="2509675"/>
    <lineage>
        <taxon>Bacteria</taxon>
        <taxon>Bacillati</taxon>
        <taxon>Chloroflexota</taxon>
        <taxon>Ktedonobacteria</taxon>
        <taxon>Ktedonobacterales</taxon>
        <taxon>Ktedonosporobacteraceae</taxon>
        <taxon>Ktedonosporobacter</taxon>
    </lineage>
</organism>
<evidence type="ECO:0000313" key="2">
    <source>
        <dbReference type="EMBL" id="QBD83689.1"/>
    </source>
</evidence>
<gene>
    <name evidence="2" type="ORF">EPA93_35600</name>
</gene>
<evidence type="ECO:0000313" key="3">
    <source>
        <dbReference type="Proteomes" id="UP000290365"/>
    </source>
</evidence>
<reference evidence="2 3" key="1">
    <citation type="submission" date="2019-01" db="EMBL/GenBank/DDBJ databases">
        <title>Ktedonosporobacter rubrisoli SCAWS-G2.</title>
        <authorList>
            <person name="Huang Y."/>
            <person name="Yan B."/>
        </authorList>
    </citation>
    <scope>NUCLEOTIDE SEQUENCE [LARGE SCALE GENOMIC DNA]</scope>
    <source>
        <strain evidence="2 3">SCAWS-G2</strain>
    </source>
</reference>
<name>A0A4P6K5W4_KTERU</name>
<dbReference type="InterPro" id="IPR008173">
    <property type="entry name" value="Adenylyl_cyclase_CyaB"/>
</dbReference>
<dbReference type="Pfam" id="PF01928">
    <property type="entry name" value="CYTH"/>
    <property type="match status" value="1"/>
</dbReference>
<protein>
    <submittedName>
        <fullName evidence="2">CYTH domain-containing protein</fullName>
    </submittedName>
</protein>
<dbReference type="Proteomes" id="UP000290365">
    <property type="component" value="Chromosome"/>
</dbReference>
<accession>A0A4P6K5W4</accession>
<dbReference type="PANTHER" id="PTHR21028:SF2">
    <property type="entry name" value="CYTH DOMAIN-CONTAINING PROTEIN"/>
    <property type="match status" value="1"/>
</dbReference>